<sequence length="103" mass="11574">MHICTYAAVQVAESPESPEPPPTSTSPPLNLLICGLLEDKTTNGSTSLVKSIWLFVPRFQHAYSHSQEDDLWLMSYGTKKWAGWVLEEKEEIEHIKAVYEAGI</sequence>
<reference evidence="1 2" key="1">
    <citation type="journal article" date="2013" name="J. Biotechnol.">
        <title>Establishment and interpretation of the genome sequence of the phytopathogenic fungus Rhizoctonia solani AG1-IB isolate 7/3/14.</title>
        <authorList>
            <person name="Wibberg D.W."/>
            <person name="Jelonek L.J."/>
            <person name="Rupp O.R."/>
            <person name="Hennig M.H."/>
            <person name="Eikmeyer F.E."/>
            <person name="Goesmann A.G."/>
            <person name="Hartmann A.H."/>
            <person name="Borriss R.B."/>
            <person name="Grosch R.G."/>
            <person name="Puehler A.P."/>
            <person name="Schlueter A.S."/>
        </authorList>
    </citation>
    <scope>NUCLEOTIDE SEQUENCE [LARGE SCALE GENOMIC DNA]</scope>
    <source>
        <strain evidence="2">AG1-IB / isolate 7/3/14</strain>
    </source>
</reference>
<dbReference type="Proteomes" id="UP000012065">
    <property type="component" value="Unassembled WGS sequence"/>
</dbReference>
<accession>M5BLN6</accession>
<comment type="caution">
    <text evidence="1">The sequence shown here is derived from an EMBL/GenBank/DDBJ whole genome shotgun (WGS) entry which is preliminary data.</text>
</comment>
<organism evidence="1 2">
    <name type="scientific">Thanatephorus cucumeris (strain AG1-IB / isolate 7/3/14)</name>
    <name type="common">Lettuce bottom rot fungus</name>
    <name type="synonym">Rhizoctonia solani</name>
    <dbReference type="NCBI Taxonomy" id="1108050"/>
    <lineage>
        <taxon>Eukaryota</taxon>
        <taxon>Fungi</taxon>
        <taxon>Dikarya</taxon>
        <taxon>Basidiomycota</taxon>
        <taxon>Agaricomycotina</taxon>
        <taxon>Agaricomycetes</taxon>
        <taxon>Cantharellales</taxon>
        <taxon>Ceratobasidiaceae</taxon>
        <taxon>Rhizoctonia</taxon>
        <taxon>Rhizoctonia solani AG-1</taxon>
    </lineage>
</organism>
<evidence type="ECO:0000313" key="2">
    <source>
        <dbReference type="Proteomes" id="UP000012065"/>
    </source>
</evidence>
<dbReference type="HOGENOM" id="CLU_2265554_0_0_1"/>
<name>M5BLN6_THACB</name>
<proteinExistence type="predicted"/>
<dbReference type="EMBL" id="CAOJ01002276">
    <property type="protein sequence ID" value="CCO27716.1"/>
    <property type="molecule type" value="Genomic_DNA"/>
</dbReference>
<gene>
    <name evidence="1" type="ORF">BN14_01703</name>
</gene>
<evidence type="ECO:0000313" key="1">
    <source>
        <dbReference type="EMBL" id="CCO27716.1"/>
    </source>
</evidence>
<dbReference type="AlphaFoldDB" id="M5BLN6"/>
<protein>
    <submittedName>
        <fullName evidence="1">Uncharacterized protein</fullName>
    </submittedName>
</protein>